<sequence>MEAVTEPLPAGEPHDGGEPHAPAAPRRGGRQQRQRRQRTVRESLASIVLGFESVIMFLATLAIFGLKALPWPVALGGGAALCVLLLATIPLLNRPLGIALGWALQIIILASALLVPLMLIVALLFGGMWVFCMIRGSRIDRDNAELARNA</sequence>
<dbReference type="AlphaFoldDB" id="A0A4T2BRM4"/>
<feature type="transmembrane region" description="Helical" evidence="2">
    <location>
        <begin position="43"/>
        <end position="65"/>
    </location>
</feature>
<organism evidence="3 4">
    <name type="scientific">Subtercola vilae</name>
    <dbReference type="NCBI Taxonomy" id="2056433"/>
    <lineage>
        <taxon>Bacteria</taxon>
        <taxon>Bacillati</taxon>
        <taxon>Actinomycetota</taxon>
        <taxon>Actinomycetes</taxon>
        <taxon>Micrococcales</taxon>
        <taxon>Microbacteriaceae</taxon>
        <taxon>Subtercola</taxon>
    </lineage>
</organism>
<dbReference type="EMBL" id="QYRT01000027">
    <property type="protein sequence ID" value="TIH34325.1"/>
    <property type="molecule type" value="Genomic_DNA"/>
</dbReference>
<dbReference type="Proteomes" id="UP000306192">
    <property type="component" value="Unassembled WGS sequence"/>
</dbReference>
<feature type="transmembrane region" description="Helical" evidence="2">
    <location>
        <begin position="71"/>
        <end position="92"/>
    </location>
</feature>
<name>A0A4T2BRM4_9MICO</name>
<accession>A0A4T2BRM4</accession>
<keyword evidence="2" id="KW-0472">Membrane</keyword>
<keyword evidence="2" id="KW-0812">Transmembrane</keyword>
<evidence type="ECO:0000256" key="1">
    <source>
        <dbReference type="SAM" id="MobiDB-lite"/>
    </source>
</evidence>
<evidence type="ECO:0000313" key="3">
    <source>
        <dbReference type="EMBL" id="TIH34325.1"/>
    </source>
</evidence>
<keyword evidence="4" id="KW-1185">Reference proteome</keyword>
<feature type="region of interest" description="Disordered" evidence="1">
    <location>
        <begin position="1"/>
        <end position="38"/>
    </location>
</feature>
<gene>
    <name evidence="3" type="ORF">D4765_13080</name>
</gene>
<reference evidence="3 4" key="1">
    <citation type="journal article" date="2019" name="Microorganisms">
        <title>Systematic Affiliation and Genome Analysis of Subtercola vilae DB165(T) with Particular Emphasis on Cold Adaptation of an Isolate from a High-Altitude Cold Volcano Lake.</title>
        <authorList>
            <person name="Villalobos A.S."/>
            <person name="Wiese J."/>
            <person name="Imhoff J.F."/>
            <person name="Dorador C."/>
            <person name="Keller A."/>
            <person name="Hentschel U."/>
        </authorList>
    </citation>
    <scope>NUCLEOTIDE SEQUENCE [LARGE SCALE GENOMIC DNA]</scope>
    <source>
        <strain evidence="3 4">DB165</strain>
    </source>
</reference>
<evidence type="ECO:0000313" key="4">
    <source>
        <dbReference type="Proteomes" id="UP000306192"/>
    </source>
</evidence>
<feature type="transmembrane region" description="Helical" evidence="2">
    <location>
        <begin position="104"/>
        <end position="131"/>
    </location>
</feature>
<protein>
    <submittedName>
        <fullName evidence="3">DUF4233 domain-containing protein</fullName>
    </submittedName>
</protein>
<dbReference type="Pfam" id="PF14017">
    <property type="entry name" value="DUF4233"/>
    <property type="match status" value="1"/>
</dbReference>
<dbReference type="InterPro" id="IPR025327">
    <property type="entry name" value="DUF4233"/>
</dbReference>
<evidence type="ECO:0000256" key="2">
    <source>
        <dbReference type="SAM" id="Phobius"/>
    </source>
</evidence>
<proteinExistence type="predicted"/>
<keyword evidence="2" id="KW-1133">Transmembrane helix</keyword>
<feature type="compositionally biased region" description="Basic residues" evidence="1">
    <location>
        <begin position="27"/>
        <end position="38"/>
    </location>
</feature>
<comment type="caution">
    <text evidence="3">The sequence shown here is derived from an EMBL/GenBank/DDBJ whole genome shotgun (WGS) entry which is preliminary data.</text>
</comment>